<dbReference type="KEGG" id="mou:OU421_04965"/>
<organism evidence="2 3">
    <name type="scientific">Methanogenium organophilum</name>
    <dbReference type="NCBI Taxonomy" id="2199"/>
    <lineage>
        <taxon>Archaea</taxon>
        <taxon>Methanobacteriati</taxon>
        <taxon>Methanobacteriota</taxon>
        <taxon>Stenosarchaea group</taxon>
        <taxon>Methanomicrobia</taxon>
        <taxon>Methanomicrobiales</taxon>
        <taxon>Methanomicrobiaceae</taxon>
        <taxon>Methanogenium</taxon>
    </lineage>
</organism>
<sequence>MAKQGITPVNNADSMLRILILSMFFSVEVTYVIGELRKRRELQLFLRVEVIPEADDVYRFFSRTDEDHFIAMINGLIRNLSRPSRKRKEKTIIIDGSAITLDIKLFKKRLTKKELEKND</sequence>
<proteinExistence type="predicted"/>
<feature type="transmembrane region" description="Helical" evidence="1">
    <location>
        <begin position="15"/>
        <end position="34"/>
    </location>
</feature>
<keyword evidence="1" id="KW-0472">Membrane</keyword>
<dbReference type="EMBL" id="CP113361">
    <property type="protein sequence ID" value="WAI02225.1"/>
    <property type="molecule type" value="Genomic_DNA"/>
</dbReference>
<accession>A0A9X9S7F3</accession>
<name>A0A9X9S7F3_METOG</name>
<evidence type="ECO:0000313" key="3">
    <source>
        <dbReference type="Proteomes" id="UP001163096"/>
    </source>
</evidence>
<keyword evidence="1" id="KW-1133">Transmembrane helix</keyword>
<keyword evidence="1" id="KW-0812">Transmembrane</keyword>
<protein>
    <submittedName>
        <fullName evidence="2">Uncharacterized protein</fullName>
    </submittedName>
</protein>
<evidence type="ECO:0000256" key="1">
    <source>
        <dbReference type="SAM" id="Phobius"/>
    </source>
</evidence>
<dbReference type="GeneID" id="76834429"/>
<reference evidence="2" key="1">
    <citation type="submission" date="2022-11" db="EMBL/GenBank/DDBJ databases">
        <title>Complete genome sequence of Methanogenium organophilum DSM 3596.</title>
        <authorList>
            <person name="Chen S.-C."/>
            <person name="Lai S.-J."/>
            <person name="You Y.-T."/>
        </authorList>
    </citation>
    <scope>NUCLEOTIDE SEQUENCE</scope>
    <source>
        <strain evidence="2">DSM 3596</strain>
    </source>
</reference>
<keyword evidence="3" id="KW-1185">Reference proteome</keyword>
<gene>
    <name evidence="2" type="ORF">OU421_04965</name>
</gene>
<dbReference type="AlphaFoldDB" id="A0A9X9S7F3"/>
<evidence type="ECO:0000313" key="2">
    <source>
        <dbReference type="EMBL" id="WAI02225.1"/>
    </source>
</evidence>
<dbReference type="Proteomes" id="UP001163096">
    <property type="component" value="Chromosome"/>
</dbReference>
<dbReference type="RefSeq" id="WP_268187503.1">
    <property type="nucleotide sequence ID" value="NZ_CP113361.1"/>
</dbReference>